<protein>
    <submittedName>
        <fullName evidence="1">Uncharacterized protein</fullName>
    </submittedName>
</protein>
<organism evidence="1 2">
    <name type="scientific">Pectobacterium phage vB_PatP_CB1</name>
    <dbReference type="NCBI Taxonomy" id="1958917"/>
    <lineage>
        <taxon>Viruses</taxon>
        <taxon>Duplodnaviria</taxon>
        <taxon>Heunggongvirae</taxon>
        <taxon>Uroviricota</taxon>
        <taxon>Caudoviricetes</taxon>
        <taxon>Schitoviridae</taxon>
        <taxon>Cbunavirus</taxon>
        <taxon>Cbunavirus CB1</taxon>
    </lineage>
</organism>
<keyword evidence="2" id="KW-1185">Reference proteome</keyword>
<sequence>MKYRTKPVKVEALQYKGAYTGDGADILTLLTRSGHWAGPGKELTIYGPLQSETVVYKGEWVVKTRDNNFTVLNDEAFKSLYVAVVG</sequence>
<gene>
    <name evidence="1" type="ORF">CB1_94</name>
</gene>
<evidence type="ECO:0000313" key="2">
    <source>
        <dbReference type="Proteomes" id="UP000240218"/>
    </source>
</evidence>
<dbReference type="Proteomes" id="UP000240218">
    <property type="component" value="Segment"/>
</dbReference>
<name>A0A2P0PAT9_9CAUD</name>
<reference evidence="1 2" key="1">
    <citation type="submission" date="2017-01" db="EMBL/GenBank/DDBJ databases">
        <title>Isolation and charaterisation of Pectobacterium phages.</title>
        <authorList>
            <person name="Buttimer C.T.H."/>
            <person name="Lucid A."/>
            <person name="Coffey A."/>
        </authorList>
    </citation>
    <scope>NUCLEOTIDE SEQUENCE [LARGE SCALE GENOMIC DNA]</scope>
</reference>
<dbReference type="EMBL" id="KY514264">
    <property type="protein sequence ID" value="ARB11821.1"/>
    <property type="molecule type" value="Genomic_DNA"/>
</dbReference>
<proteinExistence type="predicted"/>
<evidence type="ECO:0000313" key="1">
    <source>
        <dbReference type="EMBL" id="ARB11821.1"/>
    </source>
</evidence>
<accession>A0A2P0PAT9</accession>